<proteinExistence type="predicted"/>
<keyword evidence="6" id="KW-1185">Reference proteome</keyword>
<evidence type="ECO:0000313" key="6">
    <source>
        <dbReference type="Proteomes" id="UP000320791"/>
    </source>
</evidence>
<reference evidence="5 6" key="1">
    <citation type="submission" date="2019-08" db="EMBL/GenBank/DDBJ databases">
        <authorList>
            <person name="Lei W."/>
        </authorList>
    </citation>
    <scope>NUCLEOTIDE SEQUENCE [LARGE SCALE GENOMIC DNA]</scope>
    <source>
        <strain evidence="5 6">CCUG 58627</strain>
    </source>
</reference>
<dbReference type="RefSeq" id="WP_146323369.1">
    <property type="nucleotide sequence ID" value="NZ_BAABLR010000075.1"/>
</dbReference>
<protein>
    <recommendedName>
        <fullName evidence="4">NADPH-dependent FMN reductase-like domain-containing protein</fullName>
    </recommendedName>
</protein>
<feature type="domain" description="NADPH-dependent FMN reductase-like" evidence="4">
    <location>
        <begin position="4"/>
        <end position="154"/>
    </location>
</feature>
<dbReference type="InterPro" id="IPR023932">
    <property type="entry name" value="CE1759_FMN_reduct"/>
</dbReference>
<keyword evidence="1" id="KW-0285">Flavoprotein</keyword>
<dbReference type="InterPro" id="IPR005025">
    <property type="entry name" value="FMN_Rdtase-like_dom"/>
</dbReference>
<dbReference type="Pfam" id="PF03358">
    <property type="entry name" value="FMN_red"/>
    <property type="match status" value="1"/>
</dbReference>
<dbReference type="GO" id="GO:0016491">
    <property type="term" value="F:oxidoreductase activity"/>
    <property type="evidence" value="ECO:0007669"/>
    <property type="project" value="UniProtKB-KW"/>
</dbReference>
<accession>A0A5C5URF7</accession>
<dbReference type="AlphaFoldDB" id="A0A5C5URF7"/>
<dbReference type="PANTHER" id="PTHR43408">
    <property type="entry name" value="FMN REDUCTASE (NADPH)"/>
    <property type="match status" value="1"/>
</dbReference>
<comment type="caution">
    <text evidence="5">The sequence shown here is derived from an EMBL/GenBank/DDBJ whole genome shotgun (WGS) entry which is preliminary data.</text>
</comment>
<dbReference type="PANTHER" id="PTHR43408:SF2">
    <property type="entry name" value="FMN REDUCTASE (NADPH)"/>
    <property type="match status" value="1"/>
</dbReference>
<dbReference type="InterPro" id="IPR051814">
    <property type="entry name" value="NAD(P)H-dep_FMN_reductase"/>
</dbReference>
<evidence type="ECO:0000259" key="4">
    <source>
        <dbReference type="Pfam" id="PF03358"/>
    </source>
</evidence>
<keyword evidence="2" id="KW-0288">FMN</keyword>
<dbReference type="Proteomes" id="UP000320791">
    <property type="component" value="Unassembled WGS sequence"/>
</dbReference>
<evidence type="ECO:0000256" key="2">
    <source>
        <dbReference type="ARBA" id="ARBA00022643"/>
    </source>
</evidence>
<sequence length="217" mass="22615">MHNLVVISAGLSNPSSTRNLSDQLSNATATAITARGESVHVETIELRDLAVDMAQAMVSAGGVTTPALSKAQHAITNADGIIAVTPVFTASYSGLFKMFFDLLDTRALDGTPTLIAATAGTARHSLVLDHAIRPLLGYLRAAMVSTGVFAATEDFGGAKAAELTHRIQRGAQELATLMLAKNATVAGLTQGAPATEHSDNPIADLTPFEELLRNHEG</sequence>
<dbReference type="NCBIfam" id="TIGR04037">
    <property type="entry name" value="LLM_duo_CE1759"/>
    <property type="match status" value="1"/>
</dbReference>
<evidence type="ECO:0000313" key="5">
    <source>
        <dbReference type="EMBL" id="TWT28914.1"/>
    </source>
</evidence>
<gene>
    <name evidence="5" type="ORF">FRX94_01630</name>
</gene>
<keyword evidence="3" id="KW-0560">Oxidoreductase</keyword>
<evidence type="ECO:0000256" key="1">
    <source>
        <dbReference type="ARBA" id="ARBA00022630"/>
    </source>
</evidence>
<organism evidence="5 6">
    <name type="scientific">Corynebacterium canis</name>
    <dbReference type="NCBI Taxonomy" id="679663"/>
    <lineage>
        <taxon>Bacteria</taxon>
        <taxon>Bacillati</taxon>
        <taxon>Actinomycetota</taxon>
        <taxon>Actinomycetes</taxon>
        <taxon>Mycobacteriales</taxon>
        <taxon>Corynebacteriaceae</taxon>
        <taxon>Corynebacterium</taxon>
    </lineage>
</organism>
<dbReference type="InterPro" id="IPR029039">
    <property type="entry name" value="Flavoprotein-like_sf"/>
</dbReference>
<dbReference type="EMBL" id="VOHM01000002">
    <property type="protein sequence ID" value="TWT28914.1"/>
    <property type="molecule type" value="Genomic_DNA"/>
</dbReference>
<dbReference type="OrthoDB" id="1643408at2"/>
<dbReference type="Gene3D" id="3.40.50.360">
    <property type="match status" value="1"/>
</dbReference>
<evidence type="ECO:0000256" key="3">
    <source>
        <dbReference type="ARBA" id="ARBA00023002"/>
    </source>
</evidence>
<name>A0A5C5URF7_9CORY</name>
<dbReference type="SUPFAM" id="SSF52218">
    <property type="entry name" value="Flavoproteins"/>
    <property type="match status" value="1"/>
</dbReference>